<dbReference type="SUPFAM" id="SSF46604">
    <property type="entry name" value="Epsilon subunit of F1F0-ATP synthase C-terminal domain"/>
    <property type="match status" value="1"/>
</dbReference>
<dbReference type="PANTHER" id="PTHR13822:SF10">
    <property type="entry name" value="ATP SYNTHASE EPSILON CHAIN, CHLOROPLASTIC"/>
    <property type="match status" value="1"/>
</dbReference>
<dbReference type="STRING" id="1121448.DGI_0648"/>
<keyword evidence="9 10" id="KW-0066">ATP synthesis</keyword>
<evidence type="ECO:0000256" key="5">
    <source>
        <dbReference type="ARBA" id="ARBA00022448"/>
    </source>
</evidence>
<dbReference type="PANTHER" id="PTHR13822">
    <property type="entry name" value="ATP SYNTHASE DELTA/EPSILON CHAIN"/>
    <property type="match status" value="1"/>
</dbReference>
<dbReference type="HAMAP" id="MF_00530">
    <property type="entry name" value="ATP_synth_epsil_bac"/>
    <property type="match status" value="1"/>
</dbReference>
<proteinExistence type="inferred from homology"/>
<evidence type="ECO:0000256" key="6">
    <source>
        <dbReference type="ARBA" id="ARBA00023065"/>
    </source>
</evidence>
<feature type="domain" description="ATP synthase F1 complex delta/epsilon subunit N-terminal" evidence="14">
    <location>
        <begin position="3"/>
        <end position="81"/>
    </location>
</feature>
<dbReference type="Gene3D" id="1.20.5.440">
    <property type="entry name" value="ATP synthase delta/epsilon subunit, C-terminal domain"/>
    <property type="match status" value="1"/>
</dbReference>
<sequence>MSLQLDIVTPDKLVLSTSVEYVGAPGYEGEFGVLPNHIPFLCALQIGNLYYRKEGRTHYVFVSGGFADVSGNKVTVLAEAAEKAEEIDLDGARKAKERAEQRMKDAQDRIAYARAQAELQREIARMSAASKAK</sequence>
<reference evidence="16" key="2">
    <citation type="submission" date="2013-07" db="EMBL/GenBank/DDBJ databases">
        <authorList>
            <person name="Morais-Silva F.O."/>
            <person name="Rezende A.M."/>
            <person name="Pimentel C."/>
            <person name="Resende D.M."/>
            <person name="Santos C.I."/>
            <person name="Clemente C."/>
            <person name="de Oliveira L.M."/>
            <person name="da Silva S.M."/>
            <person name="Costa D.A."/>
            <person name="Varela-Raposo A."/>
            <person name="Horacio E.C.A."/>
            <person name="Matos M."/>
            <person name="Flores O."/>
            <person name="Ruiz J.C."/>
            <person name="Rodrigues-Pousada C."/>
        </authorList>
    </citation>
    <scope>NUCLEOTIDE SEQUENCE [LARGE SCALE GENOMIC DNA]</scope>
    <source>
        <strain evidence="16">ATCC 19364 / DSM 1382 / NCIMB 9332 / VKM B-1759</strain>
    </source>
</reference>
<dbReference type="PATRIC" id="fig|1121448.10.peg.653"/>
<keyword evidence="16" id="KW-1185">Reference proteome</keyword>
<evidence type="ECO:0000256" key="4">
    <source>
        <dbReference type="ARBA" id="ARBA00011648"/>
    </source>
</evidence>
<evidence type="ECO:0000313" key="15">
    <source>
        <dbReference type="EMBL" id="AGW12555.1"/>
    </source>
</evidence>
<evidence type="ECO:0000259" key="13">
    <source>
        <dbReference type="Pfam" id="PF00401"/>
    </source>
</evidence>
<dbReference type="InterPro" id="IPR020546">
    <property type="entry name" value="ATP_synth_F1_dsu/esu_N"/>
</dbReference>
<feature type="domain" description="ATP synthase epsilon subunit C-terminal" evidence="13">
    <location>
        <begin position="85"/>
        <end position="129"/>
    </location>
</feature>
<dbReference type="eggNOG" id="COG0355">
    <property type="taxonomic scope" value="Bacteria"/>
</dbReference>
<dbReference type="SUPFAM" id="SSF51344">
    <property type="entry name" value="Epsilon subunit of F1F0-ATP synthase N-terminal domain"/>
    <property type="match status" value="1"/>
</dbReference>
<dbReference type="GO" id="GO:0005886">
    <property type="term" value="C:plasma membrane"/>
    <property type="evidence" value="ECO:0007669"/>
    <property type="project" value="UniProtKB-SubCell"/>
</dbReference>
<dbReference type="InterPro" id="IPR036771">
    <property type="entry name" value="ATPsynth_dsu/esu_N"/>
</dbReference>
<comment type="subcellular location">
    <subcellularLocation>
        <location evidence="2 10">Cell membrane</location>
        <topology evidence="2 10">Peripheral membrane protein</topology>
    </subcellularLocation>
</comment>
<dbReference type="HOGENOM" id="CLU_084338_1_3_7"/>
<comment type="similarity">
    <text evidence="3 10 11">Belongs to the ATPase epsilon chain family.</text>
</comment>
<evidence type="ECO:0000313" key="16">
    <source>
        <dbReference type="Proteomes" id="UP000016587"/>
    </source>
</evidence>
<keyword evidence="7 10" id="KW-0472">Membrane</keyword>
<name>T2G7K9_MEGG1</name>
<comment type="subunit">
    <text evidence="4 10 11">F-type ATPases have 2 components, CF(1) - the catalytic core - and CF(0) - the membrane proton channel. CF(1) has five subunits: alpha(3), beta(3), gamma(1), delta(1), epsilon(1). CF(0) has three main subunits: a, b and c.</text>
</comment>
<keyword evidence="5 10" id="KW-0813">Transport</keyword>
<dbReference type="InterPro" id="IPR020547">
    <property type="entry name" value="ATP_synth_F1_esu_C"/>
</dbReference>
<evidence type="ECO:0000256" key="10">
    <source>
        <dbReference type="HAMAP-Rule" id="MF_00530"/>
    </source>
</evidence>
<dbReference type="Pfam" id="PF02823">
    <property type="entry name" value="ATP-synt_DE_N"/>
    <property type="match status" value="1"/>
</dbReference>
<dbReference type="GO" id="GO:0005524">
    <property type="term" value="F:ATP binding"/>
    <property type="evidence" value="ECO:0007669"/>
    <property type="project" value="UniProtKB-UniRule"/>
</dbReference>
<dbReference type="AlphaFoldDB" id="T2G7K9"/>
<accession>T2G7K9</accession>
<dbReference type="RefSeq" id="WP_021759221.1">
    <property type="nucleotide sequence ID" value="NC_022444.1"/>
</dbReference>
<dbReference type="NCBIfam" id="TIGR01216">
    <property type="entry name" value="ATP_synt_epsi"/>
    <property type="match status" value="1"/>
</dbReference>
<comment type="function">
    <text evidence="1 10">Produces ATP from ADP in the presence of a proton gradient across the membrane.</text>
</comment>
<dbReference type="Proteomes" id="UP000016587">
    <property type="component" value="Chromosome"/>
</dbReference>
<dbReference type="InterPro" id="IPR001469">
    <property type="entry name" value="ATP_synth_F1_dsu/esu"/>
</dbReference>
<keyword evidence="10" id="KW-0375">Hydrogen ion transport</keyword>
<evidence type="ECO:0000256" key="9">
    <source>
        <dbReference type="ARBA" id="ARBA00023310"/>
    </source>
</evidence>
<evidence type="ECO:0000256" key="2">
    <source>
        <dbReference type="ARBA" id="ARBA00004202"/>
    </source>
</evidence>
<evidence type="ECO:0000256" key="7">
    <source>
        <dbReference type="ARBA" id="ARBA00023136"/>
    </source>
</evidence>
<dbReference type="OrthoDB" id="9799969at2"/>
<dbReference type="Gene3D" id="2.60.15.10">
    <property type="entry name" value="F0F1 ATP synthase delta/epsilon subunit, N-terminal"/>
    <property type="match status" value="1"/>
</dbReference>
<evidence type="ECO:0000256" key="11">
    <source>
        <dbReference type="RuleBase" id="RU003656"/>
    </source>
</evidence>
<feature type="coiled-coil region" evidence="12">
    <location>
        <begin position="82"/>
        <end position="132"/>
    </location>
</feature>
<keyword evidence="6 10" id="KW-0406">Ion transport</keyword>
<dbReference type="GO" id="GO:0045259">
    <property type="term" value="C:proton-transporting ATP synthase complex"/>
    <property type="evidence" value="ECO:0007669"/>
    <property type="project" value="UniProtKB-KW"/>
</dbReference>
<keyword evidence="12" id="KW-0175">Coiled coil</keyword>
<dbReference type="GO" id="GO:0046933">
    <property type="term" value="F:proton-transporting ATP synthase activity, rotational mechanism"/>
    <property type="evidence" value="ECO:0007669"/>
    <property type="project" value="UniProtKB-UniRule"/>
</dbReference>
<evidence type="ECO:0000256" key="8">
    <source>
        <dbReference type="ARBA" id="ARBA00023196"/>
    </source>
</evidence>
<protein>
    <recommendedName>
        <fullName evidence="10">ATP synthase epsilon chain</fullName>
    </recommendedName>
    <alternativeName>
        <fullName evidence="10">ATP synthase F1 sector epsilon subunit</fullName>
    </alternativeName>
    <alternativeName>
        <fullName evidence="10">F-ATPase epsilon subunit</fullName>
    </alternativeName>
</protein>
<dbReference type="InterPro" id="IPR036794">
    <property type="entry name" value="ATP_F1_dsu/esu_C_sf"/>
</dbReference>
<keyword evidence="8 10" id="KW-0139">CF(1)</keyword>
<evidence type="ECO:0000256" key="12">
    <source>
        <dbReference type="SAM" id="Coils"/>
    </source>
</evidence>
<evidence type="ECO:0000259" key="14">
    <source>
        <dbReference type="Pfam" id="PF02823"/>
    </source>
</evidence>
<dbReference type="KEGG" id="dgg:DGI_0648"/>
<dbReference type="CDD" id="cd12152">
    <property type="entry name" value="F1-ATPase_delta"/>
    <property type="match status" value="1"/>
</dbReference>
<evidence type="ECO:0000256" key="1">
    <source>
        <dbReference type="ARBA" id="ARBA00003543"/>
    </source>
</evidence>
<gene>
    <name evidence="10 15" type="primary">atpC</name>
    <name evidence="15" type="ORF">DGI_0648</name>
</gene>
<organism evidence="15 16">
    <name type="scientific">Megalodesulfovibrio gigas (strain ATCC 19364 / DSM 1382 / NCIMB 9332 / VKM B-1759)</name>
    <name type="common">Desulfovibrio gigas</name>
    <dbReference type="NCBI Taxonomy" id="1121448"/>
    <lineage>
        <taxon>Bacteria</taxon>
        <taxon>Pseudomonadati</taxon>
        <taxon>Thermodesulfobacteriota</taxon>
        <taxon>Desulfovibrionia</taxon>
        <taxon>Desulfovibrionales</taxon>
        <taxon>Desulfovibrionaceae</taxon>
        <taxon>Megalodesulfovibrio</taxon>
    </lineage>
</organism>
<dbReference type="EMBL" id="CP006585">
    <property type="protein sequence ID" value="AGW12555.1"/>
    <property type="molecule type" value="Genomic_DNA"/>
</dbReference>
<dbReference type="Pfam" id="PF00401">
    <property type="entry name" value="ATP-synt_DE"/>
    <property type="match status" value="1"/>
</dbReference>
<evidence type="ECO:0000256" key="3">
    <source>
        <dbReference type="ARBA" id="ARBA00005712"/>
    </source>
</evidence>
<keyword evidence="10" id="KW-1003">Cell membrane</keyword>
<dbReference type="NCBIfam" id="NF009980">
    <property type="entry name" value="PRK13446.1"/>
    <property type="match status" value="1"/>
</dbReference>
<reference evidence="15 16" key="1">
    <citation type="journal article" date="2013" name="J. Bacteriol.">
        <title>Roles of HynAB and Ech, the only two hydrogenases found in the model sulfate reducer Desulfovibrio gigas.</title>
        <authorList>
            <person name="Morais-Silva F.O."/>
            <person name="Santos C.I."/>
            <person name="Rodrigues R."/>
            <person name="Pereira I.A."/>
            <person name="Rodrigues-Pousada C."/>
        </authorList>
    </citation>
    <scope>NUCLEOTIDE SEQUENCE [LARGE SCALE GENOMIC DNA]</scope>
    <source>
        <strain evidence="16">ATCC 19364 / DSM 1382 / NCIMB 9332 / VKM B-1759</strain>
    </source>
</reference>